<feature type="domain" description="Serine/threonine specific protein phosphatases" evidence="9">
    <location>
        <begin position="122"/>
        <end position="127"/>
    </location>
</feature>
<evidence type="ECO:0000313" key="11">
    <source>
        <dbReference type="EMBL" id="PAA67562.1"/>
    </source>
</evidence>
<keyword evidence="2" id="KW-0479">Metal-binding</keyword>
<comment type="similarity">
    <text evidence="8">Belongs to the PPP phosphatase family.</text>
</comment>
<dbReference type="STRING" id="282301.A0A267DU00"/>
<sequence length="353" mass="39973">MARVLQNVDLKDLANRLLTFDTEDVENHVPLTAAECLSVCHMAMEAMRSTDICIHIKTPINIVGDLHGQFHDLLRIFDALGQPPESRFLFLGDYIDRGKYSLEVMTLLFVLMLLYPNSVYLLRGNHETANICCRYGFKDEIGQRMVRIQAHKVLGGFVRTFQWMPMCAIIDGQIFCCHGGISPNFMLQPFNLRGGQQANVQALNECKKPVEPVRPGILCDIMWSDPIGTAFSAQFSQSSETLTEAKWLPNKRGCSFSFSGQALEEVMRLFQTQMLIRGHQVAMNGYQSQLNRRCVTVFSAPGYCGVYNNISSILQIERLNDDSKSPGSFFLLRPMQRDPSALANLFWNELRDI</sequence>
<dbReference type="GO" id="GO:0005737">
    <property type="term" value="C:cytoplasm"/>
    <property type="evidence" value="ECO:0007669"/>
    <property type="project" value="TreeGrafter"/>
</dbReference>
<evidence type="ECO:0000256" key="6">
    <source>
        <dbReference type="ARBA" id="ARBA00047761"/>
    </source>
</evidence>
<evidence type="ECO:0000256" key="5">
    <source>
        <dbReference type="ARBA" id="ARBA00023211"/>
    </source>
</evidence>
<reference evidence="10 12" key="1">
    <citation type="submission" date="2017-06" db="EMBL/GenBank/DDBJ databases">
        <title>A platform for efficient transgenesis in Macrostomum lignano, a flatworm model organism for stem cell research.</title>
        <authorList>
            <person name="Berezikov E."/>
        </authorList>
    </citation>
    <scope>NUCLEOTIDE SEQUENCE [LARGE SCALE GENOMIC DNA]</scope>
    <source>
        <strain evidence="10">DV1</strain>
        <tissue evidence="10">Whole organism</tissue>
    </source>
</reference>
<dbReference type="GO" id="GO:0046872">
    <property type="term" value="F:metal ion binding"/>
    <property type="evidence" value="ECO:0007669"/>
    <property type="project" value="UniProtKB-KW"/>
</dbReference>
<dbReference type="GO" id="GO:0004722">
    <property type="term" value="F:protein serine/threonine phosphatase activity"/>
    <property type="evidence" value="ECO:0007669"/>
    <property type="project" value="UniProtKB-EC"/>
</dbReference>
<name>A0A267DU00_9PLAT</name>
<dbReference type="PRINTS" id="PR00114">
    <property type="entry name" value="STPHPHTASE"/>
</dbReference>
<evidence type="ECO:0000259" key="9">
    <source>
        <dbReference type="PROSITE" id="PS00125"/>
    </source>
</evidence>
<dbReference type="PANTHER" id="PTHR11668:SF300">
    <property type="entry name" value="SERINE_THREONINE-PROTEIN PHOSPHATASE"/>
    <property type="match status" value="1"/>
</dbReference>
<dbReference type="Proteomes" id="UP000215902">
    <property type="component" value="Unassembled WGS sequence"/>
</dbReference>
<evidence type="ECO:0000256" key="4">
    <source>
        <dbReference type="ARBA" id="ARBA00022912"/>
    </source>
</evidence>
<protein>
    <recommendedName>
        <fullName evidence="8">Serine/threonine-protein phosphatase</fullName>
        <ecNumber evidence="8">3.1.3.16</ecNumber>
    </recommendedName>
</protein>
<evidence type="ECO:0000256" key="2">
    <source>
        <dbReference type="ARBA" id="ARBA00022723"/>
    </source>
</evidence>
<keyword evidence="3 8" id="KW-0378">Hydrolase</keyword>
<dbReference type="InterPro" id="IPR029052">
    <property type="entry name" value="Metallo-depent_PP-like"/>
</dbReference>
<comment type="caution">
    <text evidence="10">The sequence shown here is derived from an EMBL/GenBank/DDBJ whole genome shotgun (WGS) entry which is preliminary data.</text>
</comment>
<evidence type="ECO:0000256" key="7">
    <source>
        <dbReference type="ARBA" id="ARBA00048336"/>
    </source>
</evidence>
<comment type="cofactor">
    <cofactor evidence="1">
        <name>Mn(2+)</name>
        <dbReference type="ChEBI" id="CHEBI:29035"/>
    </cofactor>
</comment>
<proteinExistence type="inferred from homology"/>
<dbReference type="InterPro" id="IPR050341">
    <property type="entry name" value="PP1_catalytic_subunit"/>
</dbReference>
<evidence type="ECO:0000313" key="10">
    <source>
        <dbReference type="EMBL" id="PAA52715.1"/>
    </source>
</evidence>
<comment type="catalytic activity">
    <reaction evidence="7 8">
        <text>O-phospho-L-threonyl-[protein] + H2O = L-threonyl-[protein] + phosphate</text>
        <dbReference type="Rhea" id="RHEA:47004"/>
        <dbReference type="Rhea" id="RHEA-COMP:11060"/>
        <dbReference type="Rhea" id="RHEA-COMP:11605"/>
        <dbReference type="ChEBI" id="CHEBI:15377"/>
        <dbReference type="ChEBI" id="CHEBI:30013"/>
        <dbReference type="ChEBI" id="CHEBI:43474"/>
        <dbReference type="ChEBI" id="CHEBI:61977"/>
        <dbReference type="EC" id="3.1.3.16"/>
    </reaction>
</comment>
<gene>
    <name evidence="11" type="ORF">BOX15_Mlig020965g1</name>
    <name evidence="10" type="ORF">BOX15_Mlig020965g2</name>
</gene>
<dbReference type="GO" id="GO:0005634">
    <property type="term" value="C:nucleus"/>
    <property type="evidence" value="ECO:0007669"/>
    <property type="project" value="TreeGrafter"/>
</dbReference>
<dbReference type="EC" id="3.1.3.16" evidence="8"/>
<dbReference type="Gene3D" id="3.60.21.10">
    <property type="match status" value="1"/>
</dbReference>
<dbReference type="PANTHER" id="PTHR11668">
    <property type="entry name" value="SERINE/THREONINE PROTEIN PHOSPHATASE"/>
    <property type="match status" value="1"/>
</dbReference>
<dbReference type="SMART" id="SM00156">
    <property type="entry name" value="PP2Ac"/>
    <property type="match status" value="1"/>
</dbReference>
<dbReference type="CDD" id="cd00144">
    <property type="entry name" value="MPP_PPP_family"/>
    <property type="match status" value="1"/>
</dbReference>
<dbReference type="AlphaFoldDB" id="A0A267DU00"/>
<evidence type="ECO:0000256" key="3">
    <source>
        <dbReference type="ARBA" id="ARBA00022801"/>
    </source>
</evidence>
<dbReference type="InterPro" id="IPR004843">
    <property type="entry name" value="Calcineurin-like_PHP"/>
</dbReference>
<dbReference type="Pfam" id="PF00149">
    <property type="entry name" value="Metallophos"/>
    <property type="match status" value="1"/>
</dbReference>
<accession>A0A267DU00</accession>
<dbReference type="InterPro" id="IPR006186">
    <property type="entry name" value="Ser/Thr-sp_prot-phosphatase"/>
</dbReference>
<evidence type="ECO:0000313" key="12">
    <source>
        <dbReference type="Proteomes" id="UP000215902"/>
    </source>
</evidence>
<dbReference type="SUPFAM" id="SSF56300">
    <property type="entry name" value="Metallo-dependent phosphatases"/>
    <property type="match status" value="1"/>
</dbReference>
<dbReference type="EMBL" id="NIVC01001474">
    <property type="protein sequence ID" value="PAA67562.1"/>
    <property type="molecule type" value="Genomic_DNA"/>
</dbReference>
<keyword evidence="12" id="KW-1185">Reference proteome</keyword>
<keyword evidence="4" id="KW-0904">Protein phosphatase</keyword>
<evidence type="ECO:0000256" key="1">
    <source>
        <dbReference type="ARBA" id="ARBA00001936"/>
    </source>
</evidence>
<comment type="catalytic activity">
    <reaction evidence="6">
        <text>O-phospho-L-seryl-[protein] + H2O = L-seryl-[protein] + phosphate</text>
        <dbReference type="Rhea" id="RHEA:20629"/>
        <dbReference type="Rhea" id="RHEA-COMP:9863"/>
        <dbReference type="Rhea" id="RHEA-COMP:11604"/>
        <dbReference type="ChEBI" id="CHEBI:15377"/>
        <dbReference type="ChEBI" id="CHEBI:29999"/>
        <dbReference type="ChEBI" id="CHEBI:43474"/>
        <dbReference type="ChEBI" id="CHEBI:83421"/>
        <dbReference type="EC" id="3.1.3.16"/>
    </reaction>
</comment>
<organism evidence="10 12">
    <name type="scientific">Macrostomum lignano</name>
    <dbReference type="NCBI Taxonomy" id="282301"/>
    <lineage>
        <taxon>Eukaryota</taxon>
        <taxon>Metazoa</taxon>
        <taxon>Spiralia</taxon>
        <taxon>Lophotrochozoa</taxon>
        <taxon>Platyhelminthes</taxon>
        <taxon>Rhabditophora</taxon>
        <taxon>Macrostomorpha</taxon>
        <taxon>Macrostomida</taxon>
        <taxon>Macrostomidae</taxon>
        <taxon>Macrostomum</taxon>
    </lineage>
</organism>
<keyword evidence="5" id="KW-0464">Manganese</keyword>
<dbReference type="EMBL" id="NIVC01003194">
    <property type="protein sequence ID" value="PAA52715.1"/>
    <property type="molecule type" value="Genomic_DNA"/>
</dbReference>
<evidence type="ECO:0000256" key="8">
    <source>
        <dbReference type="RuleBase" id="RU004273"/>
    </source>
</evidence>
<dbReference type="PROSITE" id="PS00125">
    <property type="entry name" value="SER_THR_PHOSPHATASE"/>
    <property type="match status" value="1"/>
</dbReference>